<keyword evidence="1" id="KW-0732">Signal</keyword>
<keyword evidence="3" id="KW-1185">Reference proteome</keyword>
<gene>
    <name evidence="2" type="ORF">GXN76_12575</name>
</gene>
<feature type="chain" id="PRO_5038744463" description="Lipoprotein" evidence="1">
    <location>
        <begin position="23"/>
        <end position="147"/>
    </location>
</feature>
<organism evidence="2 3">
    <name type="scientific">Kroppenstedtia pulmonis</name>
    <dbReference type="NCBI Taxonomy" id="1380685"/>
    <lineage>
        <taxon>Bacteria</taxon>
        <taxon>Bacillati</taxon>
        <taxon>Bacillota</taxon>
        <taxon>Bacilli</taxon>
        <taxon>Bacillales</taxon>
        <taxon>Thermoactinomycetaceae</taxon>
        <taxon>Kroppenstedtia</taxon>
    </lineage>
</organism>
<dbReference type="KEGG" id="kpul:GXN76_12575"/>
<evidence type="ECO:0000313" key="2">
    <source>
        <dbReference type="EMBL" id="QKG85225.1"/>
    </source>
</evidence>
<name>A0A7D3Y5W8_9BACL</name>
<reference evidence="2 3" key="1">
    <citation type="submission" date="2020-01" db="EMBL/GenBank/DDBJ databases">
        <authorList>
            <person name="Gulvik C.A."/>
            <person name="Batra D.G."/>
        </authorList>
    </citation>
    <scope>NUCLEOTIDE SEQUENCE [LARGE SCALE GENOMIC DNA]</scope>
    <source>
        <strain evidence="2 3">W9323</strain>
    </source>
</reference>
<feature type="signal peptide" evidence="1">
    <location>
        <begin position="1"/>
        <end position="22"/>
    </location>
</feature>
<sequence>MLHKWKIAMVSTIFLLIAACNPQPGLDVAFKQNVKRLTHGLGSGMIRMNYITTFSWDKLYFFDSETENKEIQKRLGFNWTEVEDLGDWQKKHDLFVFVENDKVVHYIKFPRKEGKFSIKQPLTPGNAVFKETEENGEKVIKPVGEMN</sequence>
<evidence type="ECO:0008006" key="4">
    <source>
        <dbReference type="Google" id="ProtNLM"/>
    </source>
</evidence>
<dbReference type="PROSITE" id="PS51257">
    <property type="entry name" value="PROKAR_LIPOPROTEIN"/>
    <property type="match status" value="1"/>
</dbReference>
<evidence type="ECO:0000313" key="3">
    <source>
        <dbReference type="Proteomes" id="UP000503088"/>
    </source>
</evidence>
<protein>
    <recommendedName>
        <fullName evidence="4">Lipoprotein</fullName>
    </recommendedName>
</protein>
<accession>A0A7D3Y5W8</accession>
<dbReference type="AlphaFoldDB" id="A0A7D3Y5W8"/>
<dbReference type="Proteomes" id="UP000503088">
    <property type="component" value="Chromosome"/>
</dbReference>
<evidence type="ECO:0000256" key="1">
    <source>
        <dbReference type="SAM" id="SignalP"/>
    </source>
</evidence>
<dbReference type="RefSeq" id="WP_173223679.1">
    <property type="nucleotide sequence ID" value="NZ_CP048104.1"/>
</dbReference>
<dbReference type="EMBL" id="CP048104">
    <property type="protein sequence ID" value="QKG85225.1"/>
    <property type="molecule type" value="Genomic_DNA"/>
</dbReference>
<proteinExistence type="predicted"/>